<dbReference type="PROSITE" id="PS51257">
    <property type="entry name" value="PROKAR_LIPOPROTEIN"/>
    <property type="match status" value="1"/>
</dbReference>
<dbReference type="Pfam" id="PF03168">
    <property type="entry name" value="LEA_2"/>
    <property type="match status" value="2"/>
</dbReference>
<dbReference type="STRING" id="1122207.MUS1_11795"/>
<dbReference type="eggNOG" id="COG5608">
    <property type="taxonomic scope" value="Bacteria"/>
</dbReference>
<dbReference type="Proteomes" id="UP000054058">
    <property type="component" value="Unassembled WGS sequence"/>
</dbReference>
<comment type="similarity">
    <text evidence="1">Belongs to the LEA type 2 family.</text>
</comment>
<organism evidence="3 4">
    <name type="scientific">Marinomonas ushuaiensis DSM 15871</name>
    <dbReference type="NCBI Taxonomy" id="1122207"/>
    <lineage>
        <taxon>Bacteria</taxon>
        <taxon>Pseudomonadati</taxon>
        <taxon>Pseudomonadota</taxon>
        <taxon>Gammaproteobacteria</taxon>
        <taxon>Oceanospirillales</taxon>
        <taxon>Oceanospirillaceae</taxon>
        <taxon>Marinomonas</taxon>
    </lineage>
</organism>
<evidence type="ECO:0000259" key="2">
    <source>
        <dbReference type="SMART" id="SM00769"/>
    </source>
</evidence>
<dbReference type="PANTHER" id="PTHR31459">
    <property type="match status" value="1"/>
</dbReference>
<dbReference type="Gene3D" id="2.60.40.1820">
    <property type="match status" value="2"/>
</dbReference>
<gene>
    <name evidence="3" type="ORF">MUS1_11795</name>
</gene>
<comment type="caution">
    <text evidence="3">The sequence shown here is derived from an EMBL/GenBank/DDBJ whole genome shotgun (WGS) entry which is preliminary data.</text>
</comment>
<evidence type="ECO:0000256" key="1">
    <source>
        <dbReference type="ARBA" id="ARBA00005960"/>
    </source>
</evidence>
<dbReference type="InterPro" id="IPR045043">
    <property type="entry name" value="Lea14-like"/>
</dbReference>
<dbReference type="GO" id="GO:0009269">
    <property type="term" value="P:response to desiccation"/>
    <property type="evidence" value="ECO:0007669"/>
    <property type="project" value="InterPro"/>
</dbReference>
<name>X7E5C9_9GAMM</name>
<reference evidence="3 4" key="1">
    <citation type="submission" date="2014-01" db="EMBL/GenBank/DDBJ databases">
        <title>Marinomonas ushuaiensis DSM 15871 Genome Sequencing.</title>
        <authorList>
            <person name="Lai Q."/>
            <person name="Shao Z.S."/>
        </authorList>
    </citation>
    <scope>NUCLEOTIDE SEQUENCE [LARGE SCALE GENOMIC DNA]</scope>
    <source>
        <strain evidence="3 4">DSM 15871</strain>
    </source>
</reference>
<evidence type="ECO:0000313" key="3">
    <source>
        <dbReference type="EMBL" id="ETX11167.1"/>
    </source>
</evidence>
<dbReference type="SMART" id="SM00769">
    <property type="entry name" value="WHy"/>
    <property type="match status" value="2"/>
</dbReference>
<keyword evidence="4" id="KW-1185">Reference proteome</keyword>
<feature type="domain" description="Water stress and hypersensitive response" evidence="2">
    <location>
        <begin position="171"/>
        <end position="288"/>
    </location>
</feature>
<sequence length="293" mass="31559">MFFQNKEHSFYGKLSLRITCVLLIVVLSGCSIFQKSLDVSKPKASIRGVSIDELSTQSVTLLVDVEVTNPNVFALKTAGFDLDLLINDQRIASVAQPDASLSLPAKGSNNIQLPVTLTFDQIMKSVSDFDDKTEMSYGVDGKVAIDVPVLGNLNMPVSFSGVLPIPKQPEITIKNFNVDTNSLSGAKLSVDLDIKNPNVFDIDLNNVNYQLKAEGKSLGAGEIKAIKLPQGKTQSVSIPLSIGMSDMGMSLYRIFSSSDPVAVDVSVGAEVDTGIKGWKSTPLSLETQQMITR</sequence>
<dbReference type="RefSeq" id="WP_036160683.1">
    <property type="nucleotide sequence ID" value="NZ_JAMB01000005.1"/>
</dbReference>
<evidence type="ECO:0000313" key="4">
    <source>
        <dbReference type="Proteomes" id="UP000054058"/>
    </source>
</evidence>
<accession>X7E5C9</accession>
<dbReference type="AlphaFoldDB" id="X7E5C9"/>
<dbReference type="PATRIC" id="fig|1122207.3.peg.1491"/>
<dbReference type="EMBL" id="JAMB01000005">
    <property type="protein sequence ID" value="ETX11167.1"/>
    <property type="molecule type" value="Genomic_DNA"/>
</dbReference>
<feature type="domain" description="Water stress and hypersensitive response" evidence="2">
    <location>
        <begin position="44"/>
        <end position="162"/>
    </location>
</feature>
<dbReference type="SUPFAM" id="SSF117070">
    <property type="entry name" value="LEA14-like"/>
    <property type="match status" value="2"/>
</dbReference>
<dbReference type="OrthoDB" id="6116190at2"/>
<dbReference type="PANTHER" id="PTHR31459:SF2">
    <property type="entry name" value="OS03G0843300 PROTEIN"/>
    <property type="match status" value="1"/>
</dbReference>
<proteinExistence type="inferred from homology"/>
<dbReference type="InterPro" id="IPR004864">
    <property type="entry name" value="LEA_2"/>
</dbReference>
<protein>
    <recommendedName>
        <fullName evidence="2">Water stress and hypersensitive response domain-containing protein</fullName>
    </recommendedName>
</protein>
<dbReference type="InterPro" id="IPR013990">
    <property type="entry name" value="WHy-dom"/>
</dbReference>